<dbReference type="AlphaFoldDB" id="A0A391P029"/>
<reference evidence="2" key="1">
    <citation type="submission" date="2018-09" db="EMBL/GenBank/DDBJ databases">
        <title>Draft Genome Sequence of Mediterraneibacter sp. KCTC 15684.</title>
        <authorList>
            <person name="Kim J.S."/>
            <person name="Han K.I."/>
            <person name="Suh M.K."/>
            <person name="Lee K.C."/>
            <person name="Eom M.K."/>
            <person name="Lee J.H."/>
            <person name="Park S.H."/>
            <person name="Kang S.W."/>
            <person name="Park J.E."/>
            <person name="Oh B.S."/>
            <person name="Yu S.Y."/>
            <person name="Choi S.H."/>
            <person name="Lee D.H."/>
            <person name="Yoon H."/>
            <person name="Kim B."/>
            <person name="Yang S.J."/>
            <person name="Lee J.S."/>
        </authorList>
    </citation>
    <scope>NUCLEOTIDE SEQUENCE [LARGE SCALE GENOMIC DNA]</scope>
    <source>
        <strain evidence="2">KCTC 15684</strain>
    </source>
</reference>
<keyword evidence="2" id="KW-1185">Reference proteome</keyword>
<evidence type="ECO:0008006" key="3">
    <source>
        <dbReference type="Google" id="ProtNLM"/>
    </source>
</evidence>
<evidence type="ECO:0000313" key="1">
    <source>
        <dbReference type="EMBL" id="GCA66517.1"/>
    </source>
</evidence>
<dbReference type="EMBL" id="BHGK01000001">
    <property type="protein sequence ID" value="GCA66517.1"/>
    <property type="molecule type" value="Genomic_DNA"/>
</dbReference>
<organism evidence="1 2">
    <name type="scientific">Mediterraneibacter butyricigenes</name>
    <dbReference type="NCBI Taxonomy" id="2316025"/>
    <lineage>
        <taxon>Bacteria</taxon>
        <taxon>Bacillati</taxon>
        <taxon>Bacillota</taxon>
        <taxon>Clostridia</taxon>
        <taxon>Lachnospirales</taxon>
        <taxon>Lachnospiraceae</taxon>
        <taxon>Mediterraneibacter</taxon>
    </lineage>
</organism>
<dbReference type="RefSeq" id="WP_119297732.1">
    <property type="nucleotide sequence ID" value="NZ_BHGK01000001.1"/>
</dbReference>
<name>A0A391P029_9FIRM</name>
<dbReference type="Proteomes" id="UP000265643">
    <property type="component" value="Unassembled WGS sequence"/>
</dbReference>
<dbReference type="Pfam" id="PF14199">
    <property type="entry name" value="DUF4317"/>
    <property type="match status" value="1"/>
</dbReference>
<gene>
    <name evidence="1" type="ORF">KGMB01110_09530</name>
</gene>
<proteinExistence type="predicted"/>
<sequence>MNKKDVLEIRRQFSPENCAITRICGCYVDGDKEIKLLSKEAFLSMPEEEAFKYYDIFKKTLSGTVGRNLLTMEFPLEAEKPGGRHDFLMQLLKSKLEDDMLLEEFYRKVIEFYDYPENYYIVLIHGNYDIPGKASDGMEMFDASEEVYEYMLCSICPVSLSKAGLSYNAEHNSIEDRVRDWVVAAPVKGFLFPLFEERGTNIHGALYYSKKPDELQWPFIEEVLGCQQVLSSGDQKEVFQTLIADTLGEDRSYEIVKNIHENLNEMLEANKEDPEPLALAKPDVKRLLEESGVPSENLERFEEEYEHVAGEKTTLLASNITNTRQFEIHTPDITIKVNPERTDLVETRVIDGRQCLVIAVDDHVEVNGLDVWTLRQEEDV</sequence>
<dbReference type="InterPro" id="IPR025466">
    <property type="entry name" value="DUF4317"/>
</dbReference>
<comment type="caution">
    <text evidence="1">The sequence shown here is derived from an EMBL/GenBank/DDBJ whole genome shotgun (WGS) entry which is preliminary data.</text>
</comment>
<accession>A0A391P029</accession>
<evidence type="ECO:0000313" key="2">
    <source>
        <dbReference type="Proteomes" id="UP000265643"/>
    </source>
</evidence>
<protein>
    <recommendedName>
        <fullName evidence="3">DUF4317 domain-containing protein</fullName>
    </recommendedName>
</protein>